<dbReference type="PANTHER" id="PTHR37841:SF1">
    <property type="entry name" value="DUF3298 DOMAIN-CONTAINING PROTEIN"/>
    <property type="match status" value="1"/>
</dbReference>
<gene>
    <name evidence="1" type="ORF">NCTC11190_00825</name>
</gene>
<keyword evidence="2" id="KW-1185">Reference proteome</keyword>
<dbReference type="InterPro" id="IPR032774">
    <property type="entry name" value="WG_beta_rep"/>
</dbReference>
<dbReference type="STRING" id="880526.GCA_000427365_00621"/>
<name>A0A379MQ18_9BACT</name>
<dbReference type="AlphaFoldDB" id="A0A379MQ18"/>
<sequence length="288" mass="30871">MPKIFPAVCDYAEAVANPEGRFATLRGVRAISDAEGAPLYTCGTGRVTFRIALEGEPHELTCFTSAAASGAGERYGRLVPDELYVFASDGGGRYYPVALRPVSESEAADILPEIPEAGDGELCEGLRVIVRNGRFGYADGQGRIAIGPQYAWAGDFSEGRAVVAVFASDGGEGLLMGLIDREGRTVIPPEYDDLSWDGSRYAYADRDGRHGCLDRTGRVVVPLEYDWIGEFDFGFALVCRGGRFGYVDERGEPVGEGLAYADARPVSADGTAEVLLPGNAVFTTIRLF</sequence>
<evidence type="ECO:0000313" key="2">
    <source>
        <dbReference type="Proteomes" id="UP000255233"/>
    </source>
</evidence>
<organism evidence="1 2">
    <name type="scientific">Rikenella microfusus</name>
    <dbReference type="NCBI Taxonomy" id="28139"/>
    <lineage>
        <taxon>Bacteria</taxon>
        <taxon>Pseudomonadati</taxon>
        <taxon>Bacteroidota</taxon>
        <taxon>Bacteroidia</taxon>
        <taxon>Bacteroidales</taxon>
        <taxon>Rikenellaceae</taxon>
        <taxon>Rikenella</taxon>
    </lineage>
</organism>
<proteinExistence type="predicted"/>
<dbReference type="Proteomes" id="UP000255233">
    <property type="component" value="Unassembled WGS sequence"/>
</dbReference>
<dbReference type="PANTHER" id="PTHR37841">
    <property type="entry name" value="GLR2918 PROTEIN"/>
    <property type="match status" value="1"/>
</dbReference>
<accession>A0A379MQ18</accession>
<protein>
    <submittedName>
        <fullName evidence="1">KWG Leptospira</fullName>
    </submittedName>
</protein>
<evidence type="ECO:0000313" key="1">
    <source>
        <dbReference type="EMBL" id="SUE33615.1"/>
    </source>
</evidence>
<reference evidence="1 2" key="1">
    <citation type="submission" date="2018-06" db="EMBL/GenBank/DDBJ databases">
        <authorList>
            <consortium name="Pathogen Informatics"/>
            <person name="Doyle S."/>
        </authorList>
    </citation>
    <scope>NUCLEOTIDE SEQUENCE [LARGE SCALE GENOMIC DNA]</scope>
    <source>
        <strain evidence="1 2">NCTC11190</strain>
    </source>
</reference>
<dbReference type="RefSeq" id="WP_037291420.1">
    <property type="nucleotide sequence ID" value="NZ_UGVL01000001.1"/>
</dbReference>
<dbReference type="Pfam" id="PF14903">
    <property type="entry name" value="WG_beta_rep"/>
    <property type="match status" value="3"/>
</dbReference>
<dbReference type="EMBL" id="UGVL01000001">
    <property type="protein sequence ID" value="SUE33615.1"/>
    <property type="molecule type" value="Genomic_DNA"/>
</dbReference>